<dbReference type="STRING" id="994479.GCA_000194155_03605"/>
<dbReference type="RefSeq" id="WP_010696819.1">
    <property type="nucleotide sequence ID" value="NZ_CP061007.1"/>
</dbReference>
<proteinExistence type="predicted"/>
<dbReference type="PANTHER" id="PTHR31616:SF10">
    <property type="entry name" value="TREHALASE"/>
    <property type="match status" value="1"/>
</dbReference>
<dbReference type="InterPro" id="IPR045582">
    <property type="entry name" value="Trehalase-like_N"/>
</dbReference>
<name>A0A2N3XYW4_SACSN</name>
<sequence>MVGPDGISDHIQHRFPPHALREYALLADGRRGAICGPHGDLVWLCAPTWHDDAVFAALLGGPGVYAVTPVEPFTWGGYYEPRSLIWRNRWVTTSTIVECRDALAYPGDPNRVMLLRRVEAIEREVVLRVELDVRAGFGTLPKTEPHLDEHGRWVAGSGDLRVRWSGGANAAVGSDGALRMEIAVPAGGRHDLVLEITRASLGPPIDPDLAWHRTEHAWHSDIPDLGGSIAPRDTQHAYAVLRGMTAPRGGMAAAATMSLPERAEQRRNYDYRYAWVRDQCYAAVAVAAAGPLPLLDDAVSFLTARLLDDGDALHPAYTVDGDVVPDERPLDLPGYPGGHEVVLGNRVTRQTQLDAFGELLQLLAAAARHGHLDTDGARAIRVAAEAIGRRWQRPDAGLWELDDQWWTHSRLACVAGLRAAAFAAPTREGSDRMTSLAEDILTETTRRCLHPNGYWQRSSQHTGPDAALLLPPVRGALPGDDPRTRATLTKVRRTLSEDGYLYRFPQPTQRPGETEGAFLLCGFVMALAEHQQGDEAHALRWFERNRAACGPPGLLSEEYDVQQRQLRGNLPQAFVHALLLESAIRLSTPATPARGPGRSR</sequence>
<evidence type="ECO:0000259" key="2">
    <source>
        <dbReference type="Pfam" id="PF19291"/>
    </source>
</evidence>
<dbReference type="InterPro" id="IPR008928">
    <property type="entry name" value="6-hairpin_glycosidase_sf"/>
</dbReference>
<accession>A0A2N3XYW4</accession>
<gene>
    <name evidence="3" type="ORF">A8926_3613</name>
</gene>
<reference evidence="3" key="1">
    <citation type="submission" date="2017-12" db="EMBL/GenBank/DDBJ databases">
        <title>Sequencing the genomes of 1000 Actinobacteria strains.</title>
        <authorList>
            <person name="Klenk H.-P."/>
        </authorList>
    </citation>
    <scope>NUCLEOTIDE SEQUENCE [LARGE SCALE GENOMIC DNA]</scope>
    <source>
        <strain evidence="3">DSM 44228</strain>
    </source>
</reference>
<protein>
    <submittedName>
        <fullName evidence="3">GH15 family glucan-1,4-alpha-glucosidase</fullName>
    </submittedName>
</protein>
<evidence type="ECO:0000313" key="3">
    <source>
        <dbReference type="EMBL" id="PKW15842.1"/>
    </source>
</evidence>
<dbReference type="InterPro" id="IPR011613">
    <property type="entry name" value="GH15-like"/>
</dbReference>
<dbReference type="GO" id="GO:0015927">
    <property type="term" value="F:trehalase activity"/>
    <property type="evidence" value="ECO:0007669"/>
    <property type="project" value="TreeGrafter"/>
</dbReference>
<dbReference type="Gene3D" id="1.50.10.10">
    <property type="match status" value="1"/>
</dbReference>
<dbReference type="OrthoDB" id="3902805at2"/>
<evidence type="ECO:0000259" key="1">
    <source>
        <dbReference type="Pfam" id="PF00723"/>
    </source>
</evidence>
<feature type="domain" description="Trehalase-like N-terminal" evidence="2">
    <location>
        <begin position="22"/>
        <end position="196"/>
    </location>
</feature>
<organism evidence="3 4">
    <name type="scientific">Saccharopolyspora spinosa</name>
    <dbReference type="NCBI Taxonomy" id="60894"/>
    <lineage>
        <taxon>Bacteria</taxon>
        <taxon>Bacillati</taxon>
        <taxon>Actinomycetota</taxon>
        <taxon>Actinomycetes</taxon>
        <taxon>Pseudonocardiales</taxon>
        <taxon>Pseudonocardiaceae</taxon>
        <taxon>Saccharopolyspora</taxon>
    </lineage>
</organism>
<dbReference type="PANTHER" id="PTHR31616">
    <property type="entry name" value="TREHALASE"/>
    <property type="match status" value="1"/>
</dbReference>
<dbReference type="Pfam" id="PF19291">
    <property type="entry name" value="TREH_N"/>
    <property type="match status" value="1"/>
</dbReference>
<dbReference type="AlphaFoldDB" id="A0A2N3XYW4"/>
<dbReference type="SUPFAM" id="SSF48208">
    <property type="entry name" value="Six-hairpin glycosidases"/>
    <property type="match status" value="1"/>
</dbReference>
<comment type="caution">
    <text evidence="3">The sequence shown here is derived from an EMBL/GenBank/DDBJ whole genome shotgun (WGS) entry which is preliminary data.</text>
</comment>
<keyword evidence="4" id="KW-1185">Reference proteome</keyword>
<evidence type="ECO:0000313" key="4">
    <source>
        <dbReference type="Proteomes" id="UP000233786"/>
    </source>
</evidence>
<dbReference type="EMBL" id="PJNB01000001">
    <property type="protein sequence ID" value="PKW15842.1"/>
    <property type="molecule type" value="Genomic_DNA"/>
</dbReference>
<feature type="domain" description="GH15-like" evidence="1">
    <location>
        <begin position="246"/>
        <end position="582"/>
    </location>
</feature>
<dbReference type="Proteomes" id="UP000233786">
    <property type="component" value="Unassembled WGS sequence"/>
</dbReference>
<dbReference type="GO" id="GO:0005993">
    <property type="term" value="P:trehalose catabolic process"/>
    <property type="evidence" value="ECO:0007669"/>
    <property type="project" value="TreeGrafter"/>
</dbReference>
<dbReference type="Pfam" id="PF00723">
    <property type="entry name" value="Glyco_hydro_15"/>
    <property type="match status" value="1"/>
</dbReference>
<dbReference type="InterPro" id="IPR012341">
    <property type="entry name" value="6hp_glycosidase-like_sf"/>
</dbReference>